<name>A0A840W5V1_9ACTN</name>
<dbReference type="AlphaFoldDB" id="A0A840W5V1"/>
<gene>
    <name evidence="2" type="ORF">HNR07_003497</name>
</gene>
<keyword evidence="3" id="KW-1185">Reference proteome</keyword>
<reference evidence="2 3" key="1">
    <citation type="submission" date="2020-08" db="EMBL/GenBank/DDBJ databases">
        <title>Sequencing the genomes of 1000 actinobacteria strains.</title>
        <authorList>
            <person name="Klenk H.-P."/>
        </authorList>
    </citation>
    <scope>NUCLEOTIDE SEQUENCE [LARGE SCALE GENOMIC DNA]</scope>
    <source>
        <strain evidence="2 3">DSM 44598</strain>
    </source>
</reference>
<comment type="caution">
    <text evidence="2">The sequence shown here is derived from an EMBL/GenBank/DDBJ whole genome shotgun (WGS) entry which is preliminary data.</text>
</comment>
<dbReference type="EMBL" id="JACHDO010000001">
    <property type="protein sequence ID" value="MBB5492360.1"/>
    <property type="molecule type" value="Genomic_DNA"/>
</dbReference>
<keyword evidence="1" id="KW-0812">Transmembrane</keyword>
<feature type="transmembrane region" description="Helical" evidence="1">
    <location>
        <begin position="30"/>
        <end position="49"/>
    </location>
</feature>
<protein>
    <submittedName>
        <fullName evidence="2">Uncharacterized protein</fullName>
    </submittedName>
</protein>
<organism evidence="2 3">
    <name type="scientific">Nocardiopsis metallicus</name>
    <dbReference type="NCBI Taxonomy" id="179819"/>
    <lineage>
        <taxon>Bacteria</taxon>
        <taxon>Bacillati</taxon>
        <taxon>Actinomycetota</taxon>
        <taxon>Actinomycetes</taxon>
        <taxon>Streptosporangiales</taxon>
        <taxon>Nocardiopsidaceae</taxon>
        <taxon>Nocardiopsis</taxon>
    </lineage>
</organism>
<keyword evidence="1" id="KW-0472">Membrane</keyword>
<evidence type="ECO:0000313" key="2">
    <source>
        <dbReference type="EMBL" id="MBB5492360.1"/>
    </source>
</evidence>
<dbReference type="Proteomes" id="UP000579647">
    <property type="component" value="Unassembled WGS sequence"/>
</dbReference>
<accession>A0A840W5V1</accession>
<evidence type="ECO:0000313" key="3">
    <source>
        <dbReference type="Proteomes" id="UP000579647"/>
    </source>
</evidence>
<evidence type="ECO:0000256" key="1">
    <source>
        <dbReference type="SAM" id="Phobius"/>
    </source>
</evidence>
<dbReference type="RefSeq" id="WP_184365839.1">
    <property type="nucleotide sequence ID" value="NZ_BAAAKM010000003.1"/>
</dbReference>
<keyword evidence="1" id="KW-1133">Transmembrane helix</keyword>
<proteinExistence type="predicted"/>
<sequence length="56" mass="5985">MFATIAAVLFGIALLFEILGLNIEGIVTTTTLMLTGLLLAALHLAGYGGRSPRRRR</sequence>